<keyword evidence="2" id="KW-1185">Reference proteome</keyword>
<accession>A0A9W6TDG4</accession>
<gene>
    <name evidence="1" type="ORF">Plil01_000175300</name>
</gene>
<protein>
    <submittedName>
        <fullName evidence="1">Unnamed protein product</fullName>
    </submittedName>
</protein>
<organism evidence="1 2">
    <name type="scientific">Phytophthora lilii</name>
    <dbReference type="NCBI Taxonomy" id="2077276"/>
    <lineage>
        <taxon>Eukaryota</taxon>
        <taxon>Sar</taxon>
        <taxon>Stramenopiles</taxon>
        <taxon>Oomycota</taxon>
        <taxon>Peronosporomycetes</taxon>
        <taxon>Peronosporales</taxon>
        <taxon>Peronosporaceae</taxon>
        <taxon>Phytophthora</taxon>
    </lineage>
</organism>
<sequence>MQNLAVDLHSLLHVGQFLVLGWDEGADHDPDVGIGAGRGTEVYDDDDTEEYDDDRLGVDVAGAAAAATLVPQCKQNFCVGFRGWLHLVQALGAAGTGSGAENEDAELTDDTGDGAATGAGGGAAAATFVPHFGQNFCVALSVNWHDAHLCSPLTSDDDDDEFDADEFDRCSGAVDEKLLLALNGAGDEKLLLGVNGAGVGAAATTLVPHCRQNFCAGFSAAWQLTHALDAADAAAGAAAGALDPAEDTDSVESRIAS</sequence>
<dbReference type="EMBL" id="BSXW01000059">
    <property type="protein sequence ID" value="GMF11004.1"/>
    <property type="molecule type" value="Genomic_DNA"/>
</dbReference>
<evidence type="ECO:0000313" key="2">
    <source>
        <dbReference type="Proteomes" id="UP001165083"/>
    </source>
</evidence>
<comment type="caution">
    <text evidence="1">The sequence shown here is derived from an EMBL/GenBank/DDBJ whole genome shotgun (WGS) entry which is preliminary data.</text>
</comment>
<reference evidence="1" key="1">
    <citation type="submission" date="2023-04" db="EMBL/GenBank/DDBJ databases">
        <title>Phytophthora lilii NBRC 32176.</title>
        <authorList>
            <person name="Ichikawa N."/>
            <person name="Sato H."/>
            <person name="Tonouchi N."/>
        </authorList>
    </citation>
    <scope>NUCLEOTIDE SEQUENCE</scope>
    <source>
        <strain evidence="1">NBRC 32176</strain>
    </source>
</reference>
<dbReference type="Proteomes" id="UP001165083">
    <property type="component" value="Unassembled WGS sequence"/>
</dbReference>
<evidence type="ECO:0000313" key="1">
    <source>
        <dbReference type="EMBL" id="GMF11004.1"/>
    </source>
</evidence>
<proteinExistence type="predicted"/>
<dbReference type="AlphaFoldDB" id="A0A9W6TDG4"/>
<name>A0A9W6TDG4_9STRA</name>